<dbReference type="InParanoid" id="A0A409WBI1"/>
<dbReference type="PANTHER" id="PTHR46828:SF2">
    <property type="entry name" value="ENDO-1,4-BETA-XYLANASE A-RELATED"/>
    <property type="match status" value="1"/>
</dbReference>
<evidence type="ECO:0000313" key="14">
    <source>
        <dbReference type="Proteomes" id="UP000284842"/>
    </source>
</evidence>
<evidence type="ECO:0000256" key="11">
    <source>
        <dbReference type="SAM" id="SignalP"/>
    </source>
</evidence>
<comment type="catalytic activity">
    <reaction evidence="1">
        <text>Endohydrolysis of (1-&gt;4)-beta-D-xylosidic linkages in xylans.</text>
        <dbReference type="EC" id="3.2.1.8"/>
    </reaction>
</comment>
<keyword evidence="7" id="KW-0119">Carbohydrate metabolism</keyword>
<dbReference type="OrthoDB" id="2115822at2759"/>
<dbReference type="SUPFAM" id="SSF49899">
    <property type="entry name" value="Concanavalin A-like lectins/glucanases"/>
    <property type="match status" value="1"/>
</dbReference>
<keyword evidence="14" id="KW-1185">Reference proteome</keyword>
<dbReference type="PROSITE" id="PS00777">
    <property type="entry name" value="GH11_2"/>
    <property type="match status" value="1"/>
</dbReference>
<gene>
    <name evidence="13" type="ORF">CVT24_000809</name>
</gene>
<dbReference type="PANTHER" id="PTHR46828">
    <property type="entry name" value="ENDO-1,4-BETA-XYLANASE A-RELATED"/>
    <property type="match status" value="1"/>
</dbReference>
<feature type="signal peptide" evidence="11">
    <location>
        <begin position="1"/>
        <end position="18"/>
    </location>
</feature>
<evidence type="ECO:0000256" key="10">
    <source>
        <dbReference type="PROSITE-ProRule" id="PRU01097"/>
    </source>
</evidence>
<comment type="similarity">
    <text evidence="3 10">Belongs to the glycosyl hydrolase 11 (cellulase G) family.</text>
</comment>
<evidence type="ECO:0000256" key="9">
    <source>
        <dbReference type="ARBA" id="ARBA00023326"/>
    </source>
</evidence>
<dbReference type="UniPathway" id="UPA00114"/>
<evidence type="ECO:0000256" key="8">
    <source>
        <dbReference type="ARBA" id="ARBA00023295"/>
    </source>
</evidence>
<evidence type="ECO:0000256" key="5">
    <source>
        <dbReference type="ARBA" id="ARBA00022651"/>
    </source>
</evidence>
<evidence type="ECO:0000256" key="2">
    <source>
        <dbReference type="ARBA" id="ARBA00004851"/>
    </source>
</evidence>
<evidence type="ECO:0000256" key="3">
    <source>
        <dbReference type="ARBA" id="ARBA00007792"/>
    </source>
</evidence>
<dbReference type="Proteomes" id="UP000284842">
    <property type="component" value="Unassembled WGS sequence"/>
</dbReference>
<evidence type="ECO:0000256" key="1">
    <source>
        <dbReference type="ARBA" id="ARBA00000681"/>
    </source>
</evidence>
<reference evidence="13 14" key="1">
    <citation type="journal article" date="2018" name="Evol. Lett.">
        <title>Horizontal gene cluster transfer increased hallucinogenic mushroom diversity.</title>
        <authorList>
            <person name="Reynolds H.T."/>
            <person name="Vijayakumar V."/>
            <person name="Gluck-Thaler E."/>
            <person name="Korotkin H.B."/>
            <person name="Matheny P.B."/>
            <person name="Slot J.C."/>
        </authorList>
    </citation>
    <scope>NUCLEOTIDE SEQUENCE [LARGE SCALE GENOMIC DNA]</scope>
    <source>
        <strain evidence="13 14">2629</strain>
    </source>
</reference>
<keyword evidence="5" id="KW-0858">Xylan degradation</keyword>
<keyword evidence="8" id="KW-0326">Glycosidase</keyword>
<dbReference type="InterPro" id="IPR033119">
    <property type="entry name" value="GH11_AS_2"/>
</dbReference>
<dbReference type="GO" id="GO:0031176">
    <property type="term" value="F:endo-1,4-beta-xylanase activity"/>
    <property type="evidence" value="ECO:0007669"/>
    <property type="project" value="UniProtKB-EC"/>
</dbReference>
<evidence type="ECO:0000256" key="4">
    <source>
        <dbReference type="ARBA" id="ARBA00012590"/>
    </source>
</evidence>
<dbReference type="InterPro" id="IPR001137">
    <property type="entry name" value="Glyco_hydro_11"/>
</dbReference>
<dbReference type="EC" id="3.2.1.8" evidence="4"/>
<dbReference type="GO" id="GO:0045493">
    <property type="term" value="P:xylan catabolic process"/>
    <property type="evidence" value="ECO:0007669"/>
    <property type="project" value="UniProtKB-UniPathway"/>
</dbReference>
<comment type="caution">
    <text evidence="10">Lacks conserved residue(s) required for the propagation of feature annotation.</text>
</comment>
<dbReference type="AlphaFoldDB" id="A0A409WBI1"/>
<sequence length="222" mass="23809">MLLQSLLIATALSVAAFASPAPTSKLFSRASTPNVRGVDNGFFYVWWTDGGGNATYVNGPSGSYSVEWANSQGDFYGGKGWSPASSTRIANYEGTYEPTGTSYLGLYGFNKSPYGDYHVLESYGPFNPAEYYPIKGKITCDGSTYDVIDAIRIPPGLDPITHSIFSVRNPKLPNGQVSGSIDLACHLKGWASVGLNVEISPDYQIIATEGYFSSGYSNITVS</sequence>
<comment type="caution">
    <text evidence="13">The sequence shown here is derived from an EMBL/GenBank/DDBJ whole genome shotgun (WGS) entry which is preliminary data.</text>
</comment>
<proteinExistence type="inferred from homology"/>
<comment type="pathway">
    <text evidence="2">Glycan degradation; xylan degradation.</text>
</comment>
<evidence type="ECO:0000259" key="12">
    <source>
        <dbReference type="PROSITE" id="PS51761"/>
    </source>
</evidence>
<feature type="chain" id="PRO_5019192502" description="endo-1,4-beta-xylanase" evidence="11">
    <location>
        <begin position="19"/>
        <end position="222"/>
    </location>
</feature>
<dbReference type="InterPro" id="IPR013320">
    <property type="entry name" value="ConA-like_dom_sf"/>
</dbReference>
<keyword evidence="9" id="KW-0624">Polysaccharide degradation</keyword>
<dbReference type="PROSITE" id="PS51761">
    <property type="entry name" value="GH11_3"/>
    <property type="match status" value="1"/>
</dbReference>
<dbReference type="InterPro" id="IPR013319">
    <property type="entry name" value="GH11/12"/>
</dbReference>
<name>A0A409WBI1_9AGAR</name>
<evidence type="ECO:0000256" key="6">
    <source>
        <dbReference type="ARBA" id="ARBA00022801"/>
    </source>
</evidence>
<keyword evidence="11" id="KW-0732">Signal</keyword>
<evidence type="ECO:0000313" key="13">
    <source>
        <dbReference type="EMBL" id="PPQ75872.1"/>
    </source>
</evidence>
<dbReference type="InterPro" id="IPR033123">
    <property type="entry name" value="GH11_dom"/>
</dbReference>
<organism evidence="13 14">
    <name type="scientific">Panaeolus cyanescens</name>
    <dbReference type="NCBI Taxonomy" id="181874"/>
    <lineage>
        <taxon>Eukaryota</taxon>
        <taxon>Fungi</taxon>
        <taxon>Dikarya</taxon>
        <taxon>Basidiomycota</taxon>
        <taxon>Agaricomycotina</taxon>
        <taxon>Agaricomycetes</taxon>
        <taxon>Agaricomycetidae</taxon>
        <taxon>Agaricales</taxon>
        <taxon>Agaricineae</taxon>
        <taxon>Galeropsidaceae</taxon>
        <taxon>Panaeolus</taxon>
    </lineage>
</organism>
<protein>
    <recommendedName>
        <fullName evidence="4">endo-1,4-beta-xylanase</fullName>
        <ecNumber evidence="4">3.2.1.8</ecNumber>
    </recommendedName>
</protein>
<accession>A0A409WBI1</accession>
<feature type="domain" description="GH11" evidence="12">
    <location>
        <begin position="30"/>
        <end position="222"/>
    </location>
</feature>
<dbReference type="Pfam" id="PF00457">
    <property type="entry name" value="Glyco_hydro_11"/>
    <property type="match status" value="1"/>
</dbReference>
<dbReference type="Gene3D" id="2.60.120.180">
    <property type="match status" value="1"/>
</dbReference>
<evidence type="ECO:0000256" key="7">
    <source>
        <dbReference type="ARBA" id="ARBA00023277"/>
    </source>
</evidence>
<keyword evidence="6" id="KW-0378">Hydrolase</keyword>
<dbReference type="EMBL" id="NHTK01005632">
    <property type="protein sequence ID" value="PPQ75872.1"/>
    <property type="molecule type" value="Genomic_DNA"/>
</dbReference>